<evidence type="ECO:0000259" key="9">
    <source>
        <dbReference type="Pfam" id="PF17851"/>
    </source>
</evidence>
<dbReference type="OrthoDB" id="408373at2759"/>
<protein>
    <submittedName>
        <fullName evidence="10">Glycosyl hydrolase</fullName>
    </submittedName>
</protein>
<dbReference type="PANTHER" id="PTHR42812">
    <property type="entry name" value="BETA-XYLOSIDASE"/>
    <property type="match status" value="1"/>
</dbReference>
<comment type="similarity">
    <text evidence="1 7">Belongs to the glycosyl hydrolase 43 family.</text>
</comment>
<evidence type="ECO:0000313" key="11">
    <source>
        <dbReference type="Proteomes" id="UP000325780"/>
    </source>
</evidence>
<evidence type="ECO:0000256" key="4">
    <source>
        <dbReference type="ARBA" id="ARBA00023295"/>
    </source>
</evidence>
<feature type="chain" id="PRO_5025062248" evidence="8">
    <location>
        <begin position="20"/>
        <end position="562"/>
    </location>
</feature>
<sequence>MKTLLSTALAISYVSLTAAQNSTILNPMLPGFYPDPSCIYVPEQNKTYFCASSTFLTFPGIPITASKDLQSWTLISHAFSRPEQLPEFAAPNIPTGGLWAPTLRYKDGVFYMVTTHVYGDAPEEDTSRWVNFILTTTDPYCSRCWSDPVYFTADGYDPSLFWDDDGQVYVTWAPYWRIDPGIAQATINLETGEVGPRKVVWGGSGNRVPEGPHTYKKDGWYYLLIAEGGTGEGHSVTIGRSKSINGPYESNPANPVLTNANTTEYFQAVGHADLFQDERGRWWGVALSRRTDRATKASPMGRESVLYPVTWEGEWPVLQPVRGEISSWEFPGDGGEIPGLLVDASEDVDFSEVEEVPGNFVSYGVSADGSVQLKSDGEKRGLCLVAPVTSLPVPAGNATAQNVTRLLRRQSHSLFTYSVDVDFAPTKPGQEAGVTMFIDPDNHLDLGIVSLSGNVSTPYLRFQGQSDSDTPEKALVELPVEWRDGSIRLEIKAFNASHVSFSAGPTKYESRIKTIAVAPVTLLQPQFTGTAVGVYVTANVSRSSTEACFTTWKYQGDGQFRS</sequence>
<dbReference type="Gene3D" id="2.115.10.20">
    <property type="entry name" value="Glycosyl hydrolase domain, family 43"/>
    <property type="match status" value="1"/>
</dbReference>
<evidence type="ECO:0000256" key="3">
    <source>
        <dbReference type="ARBA" id="ARBA00022801"/>
    </source>
</evidence>
<dbReference type="AlphaFoldDB" id="A0A5N6U1Y2"/>
<dbReference type="PANTHER" id="PTHR42812:SF17">
    <property type="entry name" value="BETA-XYLOSIDASE C-TERMINAL CONCANAVALIN A-LIKE DOMAIN-CONTAINING PROTEIN-RELATED"/>
    <property type="match status" value="1"/>
</dbReference>
<feature type="domain" description="Beta-xylosidase C-terminal Concanavalin A-like" evidence="9">
    <location>
        <begin position="401"/>
        <end position="555"/>
    </location>
</feature>
<dbReference type="EMBL" id="ML742056">
    <property type="protein sequence ID" value="KAE8152241.1"/>
    <property type="molecule type" value="Genomic_DNA"/>
</dbReference>
<keyword evidence="11" id="KW-1185">Reference proteome</keyword>
<evidence type="ECO:0000313" key="10">
    <source>
        <dbReference type="EMBL" id="KAE8152241.1"/>
    </source>
</evidence>
<feature type="site" description="Important for catalytic activity, responsible for pKa modulation of the active site Glu and correct orientation of both the proton donor and substrate" evidence="6">
    <location>
        <position position="157"/>
    </location>
</feature>
<proteinExistence type="inferred from homology"/>
<dbReference type="Proteomes" id="UP000325780">
    <property type="component" value="Unassembled WGS sequence"/>
</dbReference>
<feature type="active site" description="Proton acceptor" evidence="5">
    <location>
        <position position="35"/>
    </location>
</feature>
<dbReference type="Gene3D" id="2.60.120.200">
    <property type="match status" value="1"/>
</dbReference>
<keyword evidence="3 7" id="KW-0378">Hydrolase</keyword>
<feature type="signal peptide" evidence="8">
    <location>
        <begin position="1"/>
        <end position="19"/>
    </location>
</feature>
<evidence type="ECO:0000256" key="2">
    <source>
        <dbReference type="ARBA" id="ARBA00022729"/>
    </source>
</evidence>
<dbReference type="InterPro" id="IPR023296">
    <property type="entry name" value="Glyco_hydro_beta-prop_sf"/>
</dbReference>
<organism evidence="10 11">
    <name type="scientific">Aspergillus avenaceus</name>
    <dbReference type="NCBI Taxonomy" id="36643"/>
    <lineage>
        <taxon>Eukaryota</taxon>
        <taxon>Fungi</taxon>
        <taxon>Dikarya</taxon>
        <taxon>Ascomycota</taxon>
        <taxon>Pezizomycotina</taxon>
        <taxon>Eurotiomycetes</taxon>
        <taxon>Eurotiomycetidae</taxon>
        <taxon>Eurotiales</taxon>
        <taxon>Aspergillaceae</taxon>
        <taxon>Aspergillus</taxon>
        <taxon>Aspergillus subgen. Circumdati</taxon>
    </lineage>
</organism>
<evidence type="ECO:0000256" key="8">
    <source>
        <dbReference type="SAM" id="SignalP"/>
    </source>
</evidence>
<evidence type="ECO:0000256" key="1">
    <source>
        <dbReference type="ARBA" id="ARBA00009865"/>
    </source>
</evidence>
<evidence type="ECO:0000256" key="5">
    <source>
        <dbReference type="PIRSR" id="PIRSR606710-1"/>
    </source>
</evidence>
<reference evidence="10 11" key="1">
    <citation type="submission" date="2019-04" db="EMBL/GenBank/DDBJ databases">
        <title>Friends and foes A comparative genomics study of 23 Aspergillus species from section Flavi.</title>
        <authorList>
            <consortium name="DOE Joint Genome Institute"/>
            <person name="Kjaerbolling I."/>
            <person name="Vesth T."/>
            <person name="Frisvad J.C."/>
            <person name="Nybo J.L."/>
            <person name="Theobald S."/>
            <person name="Kildgaard S."/>
            <person name="Isbrandt T."/>
            <person name="Kuo A."/>
            <person name="Sato A."/>
            <person name="Lyhne E.K."/>
            <person name="Kogle M.E."/>
            <person name="Wiebenga A."/>
            <person name="Kun R.S."/>
            <person name="Lubbers R.J."/>
            <person name="Makela M.R."/>
            <person name="Barry K."/>
            <person name="Chovatia M."/>
            <person name="Clum A."/>
            <person name="Daum C."/>
            <person name="Haridas S."/>
            <person name="He G."/>
            <person name="LaButti K."/>
            <person name="Lipzen A."/>
            <person name="Mondo S."/>
            <person name="Riley R."/>
            <person name="Salamov A."/>
            <person name="Simmons B.A."/>
            <person name="Magnuson J.K."/>
            <person name="Henrissat B."/>
            <person name="Mortensen U.H."/>
            <person name="Larsen T.O."/>
            <person name="Devries R.P."/>
            <person name="Grigoriev I.V."/>
            <person name="Machida M."/>
            <person name="Baker S.E."/>
            <person name="Andersen M.R."/>
        </authorList>
    </citation>
    <scope>NUCLEOTIDE SEQUENCE [LARGE SCALE GENOMIC DNA]</scope>
    <source>
        <strain evidence="10 11">IBT 18842</strain>
    </source>
</reference>
<dbReference type="SUPFAM" id="SSF49899">
    <property type="entry name" value="Concanavalin A-like lectins/glucanases"/>
    <property type="match status" value="1"/>
</dbReference>
<dbReference type="CDD" id="cd18833">
    <property type="entry name" value="GH43_PcXyl-like"/>
    <property type="match status" value="1"/>
</dbReference>
<evidence type="ECO:0000256" key="7">
    <source>
        <dbReference type="RuleBase" id="RU361187"/>
    </source>
</evidence>
<dbReference type="GO" id="GO:0005975">
    <property type="term" value="P:carbohydrate metabolic process"/>
    <property type="evidence" value="ECO:0007669"/>
    <property type="project" value="InterPro"/>
</dbReference>
<dbReference type="Pfam" id="PF04616">
    <property type="entry name" value="Glyco_hydro_43"/>
    <property type="match status" value="1"/>
</dbReference>
<dbReference type="InterPro" id="IPR041542">
    <property type="entry name" value="GH43_C2"/>
</dbReference>
<dbReference type="Pfam" id="PF17851">
    <property type="entry name" value="GH43_C2"/>
    <property type="match status" value="1"/>
</dbReference>
<evidence type="ECO:0000256" key="6">
    <source>
        <dbReference type="PIRSR" id="PIRSR606710-2"/>
    </source>
</evidence>
<dbReference type="SUPFAM" id="SSF75005">
    <property type="entry name" value="Arabinanase/levansucrase/invertase"/>
    <property type="match status" value="1"/>
</dbReference>
<feature type="active site" description="Proton donor" evidence="5">
    <location>
        <position position="210"/>
    </location>
</feature>
<name>A0A5N6U1Y2_ASPAV</name>
<dbReference type="GO" id="GO:0004553">
    <property type="term" value="F:hydrolase activity, hydrolyzing O-glycosyl compounds"/>
    <property type="evidence" value="ECO:0007669"/>
    <property type="project" value="InterPro"/>
</dbReference>
<keyword evidence="4 7" id="KW-0326">Glycosidase</keyword>
<gene>
    <name evidence="10" type="ORF">BDV25DRAFT_170657</name>
</gene>
<dbReference type="InterPro" id="IPR051795">
    <property type="entry name" value="Glycosyl_Hydrlase_43"/>
</dbReference>
<keyword evidence="2 8" id="KW-0732">Signal</keyword>
<dbReference type="InterPro" id="IPR013320">
    <property type="entry name" value="ConA-like_dom_sf"/>
</dbReference>
<accession>A0A5N6U1Y2</accession>
<dbReference type="InterPro" id="IPR006710">
    <property type="entry name" value="Glyco_hydro_43"/>
</dbReference>